<accession>A0ABV8S3W1</accession>
<sequence>MPLLEPVSTLRTYDGQAHVHAHDHAQIMAPLAGRMDLEVEGHALFADPSCGMLIPAGARHAYCARPGTRILVIDAPESAGLERLRRFALTPACRALGGADAGRQLALLLDLPTVLSSRRGLDLARLDAALTAALHESWPTARMAQLFHLSPQRFHARLLELTGCTPGDHLRTLRLETASRMLAQGATLEVAAARVGYRSGSALAYALRRDRGTGARAIRQADTTD</sequence>
<evidence type="ECO:0000259" key="1">
    <source>
        <dbReference type="PROSITE" id="PS01124"/>
    </source>
</evidence>
<dbReference type="InterPro" id="IPR018060">
    <property type="entry name" value="HTH_AraC"/>
</dbReference>
<dbReference type="PANTHER" id="PTHR11019">
    <property type="entry name" value="HTH-TYPE TRANSCRIPTIONAL REGULATOR NIMR"/>
    <property type="match status" value="1"/>
</dbReference>
<dbReference type="PROSITE" id="PS01124">
    <property type="entry name" value="HTH_ARAC_FAMILY_2"/>
    <property type="match status" value="1"/>
</dbReference>
<comment type="caution">
    <text evidence="2">The sequence shown here is derived from an EMBL/GenBank/DDBJ whole genome shotgun (WGS) entry which is preliminary data.</text>
</comment>
<dbReference type="Gene3D" id="1.10.10.60">
    <property type="entry name" value="Homeodomain-like"/>
    <property type="match status" value="1"/>
</dbReference>
<dbReference type="RefSeq" id="WP_376814298.1">
    <property type="nucleotide sequence ID" value="NZ_JBHSDY010000011.1"/>
</dbReference>
<dbReference type="Pfam" id="PF12833">
    <property type="entry name" value="HTH_18"/>
    <property type="match status" value="1"/>
</dbReference>
<dbReference type="Proteomes" id="UP001595756">
    <property type="component" value="Unassembled WGS sequence"/>
</dbReference>
<protein>
    <submittedName>
        <fullName evidence="2">Helix-turn-helix domain-containing protein</fullName>
    </submittedName>
</protein>
<evidence type="ECO:0000313" key="3">
    <source>
        <dbReference type="Proteomes" id="UP001595756"/>
    </source>
</evidence>
<dbReference type="EMBL" id="JBHSDY010000011">
    <property type="protein sequence ID" value="MFC4299764.1"/>
    <property type="molecule type" value="Genomic_DNA"/>
</dbReference>
<dbReference type="InterPro" id="IPR014710">
    <property type="entry name" value="RmlC-like_jellyroll"/>
</dbReference>
<name>A0ABV8S3W1_9BURK</name>
<dbReference type="InterPro" id="IPR011051">
    <property type="entry name" value="RmlC_Cupin_sf"/>
</dbReference>
<dbReference type="SUPFAM" id="SSF51182">
    <property type="entry name" value="RmlC-like cupins"/>
    <property type="match status" value="1"/>
</dbReference>
<feature type="domain" description="HTH araC/xylS-type" evidence="1">
    <location>
        <begin position="124"/>
        <end position="221"/>
    </location>
</feature>
<dbReference type="Gene3D" id="2.60.120.10">
    <property type="entry name" value="Jelly Rolls"/>
    <property type="match status" value="1"/>
</dbReference>
<dbReference type="SMART" id="SM00342">
    <property type="entry name" value="HTH_ARAC"/>
    <property type="match status" value="1"/>
</dbReference>
<proteinExistence type="predicted"/>
<evidence type="ECO:0000313" key="2">
    <source>
        <dbReference type="EMBL" id="MFC4299764.1"/>
    </source>
</evidence>
<keyword evidence="3" id="KW-1185">Reference proteome</keyword>
<organism evidence="2 3">
    <name type="scientific">Castellaniella hirudinis</name>
    <dbReference type="NCBI Taxonomy" id="1144617"/>
    <lineage>
        <taxon>Bacteria</taxon>
        <taxon>Pseudomonadati</taxon>
        <taxon>Pseudomonadota</taxon>
        <taxon>Betaproteobacteria</taxon>
        <taxon>Burkholderiales</taxon>
        <taxon>Alcaligenaceae</taxon>
        <taxon>Castellaniella</taxon>
    </lineage>
</organism>
<dbReference type="PANTHER" id="PTHR11019:SF159">
    <property type="entry name" value="TRANSCRIPTIONAL REGULATOR-RELATED"/>
    <property type="match status" value="1"/>
</dbReference>
<gene>
    <name evidence="2" type="ORF">ACFO0J_17110</name>
</gene>
<reference evidence="3" key="1">
    <citation type="journal article" date="2019" name="Int. J. Syst. Evol. Microbiol.">
        <title>The Global Catalogue of Microorganisms (GCM) 10K type strain sequencing project: providing services to taxonomists for standard genome sequencing and annotation.</title>
        <authorList>
            <consortium name="The Broad Institute Genomics Platform"/>
            <consortium name="The Broad Institute Genome Sequencing Center for Infectious Disease"/>
            <person name="Wu L."/>
            <person name="Ma J."/>
        </authorList>
    </citation>
    <scope>NUCLEOTIDE SEQUENCE [LARGE SCALE GENOMIC DNA]</scope>
    <source>
        <strain evidence="3">CGMCC 1.19029</strain>
    </source>
</reference>